<dbReference type="PANTHER" id="PTHR13743">
    <property type="entry name" value="BEIGE/BEACH-RELATED"/>
    <property type="match status" value="1"/>
</dbReference>
<dbReference type="SMR" id="A2DFN3"/>
<reference evidence="4" key="2">
    <citation type="journal article" date="2007" name="Science">
        <title>Draft genome sequence of the sexually transmitted pathogen Trichomonas vaginalis.</title>
        <authorList>
            <person name="Carlton J.M."/>
            <person name="Hirt R.P."/>
            <person name="Silva J.C."/>
            <person name="Delcher A.L."/>
            <person name="Schatz M."/>
            <person name="Zhao Q."/>
            <person name="Wortman J.R."/>
            <person name="Bidwell S.L."/>
            <person name="Alsmark U.C.M."/>
            <person name="Besteiro S."/>
            <person name="Sicheritz-Ponten T."/>
            <person name="Noel C.J."/>
            <person name="Dacks J.B."/>
            <person name="Foster P.G."/>
            <person name="Simillion C."/>
            <person name="Van de Peer Y."/>
            <person name="Miranda-Saavedra D."/>
            <person name="Barton G.J."/>
            <person name="Westrop G.D."/>
            <person name="Mueller S."/>
            <person name="Dessi D."/>
            <person name="Fiori P.L."/>
            <person name="Ren Q."/>
            <person name="Paulsen I."/>
            <person name="Zhang H."/>
            <person name="Bastida-Corcuera F.D."/>
            <person name="Simoes-Barbosa A."/>
            <person name="Brown M.T."/>
            <person name="Hayes R.D."/>
            <person name="Mukherjee M."/>
            <person name="Okumura C.Y."/>
            <person name="Schneider R."/>
            <person name="Smith A.J."/>
            <person name="Vanacova S."/>
            <person name="Villalvazo M."/>
            <person name="Haas B.J."/>
            <person name="Pertea M."/>
            <person name="Feldblyum T.V."/>
            <person name="Utterback T.R."/>
            <person name="Shu C.L."/>
            <person name="Osoegawa K."/>
            <person name="de Jong P.J."/>
            <person name="Hrdy I."/>
            <person name="Horvathova L."/>
            <person name="Zubacova Z."/>
            <person name="Dolezal P."/>
            <person name="Malik S.B."/>
            <person name="Logsdon J.M. Jr."/>
            <person name="Henze K."/>
            <person name="Gupta A."/>
            <person name="Wang C.C."/>
            <person name="Dunne R.L."/>
            <person name="Upcroft J.A."/>
            <person name="Upcroft P."/>
            <person name="White O."/>
            <person name="Salzberg S.L."/>
            <person name="Tang P."/>
            <person name="Chiu C.-H."/>
            <person name="Lee Y.-S."/>
            <person name="Embley T.M."/>
            <person name="Coombs G.H."/>
            <person name="Mottram J.C."/>
            <person name="Tachezy J."/>
            <person name="Fraser-Liggett C.M."/>
            <person name="Johnson P.J."/>
        </authorList>
    </citation>
    <scope>NUCLEOTIDE SEQUENCE [LARGE SCALE GENOMIC DNA]</scope>
    <source>
        <strain evidence="4">G3</strain>
    </source>
</reference>
<evidence type="ECO:0000259" key="3">
    <source>
        <dbReference type="PROSITE" id="PS51783"/>
    </source>
</evidence>
<dbReference type="PROSITE" id="PS50197">
    <property type="entry name" value="BEACH"/>
    <property type="match status" value="1"/>
</dbReference>
<feature type="coiled-coil region" evidence="1">
    <location>
        <begin position="1692"/>
        <end position="1719"/>
    </location>
</feature>
<dbReference type="Gene3D" id="1.10.1540.10">
    <property type="entry name" value="BEACH domain"/>
    <property type="match status" value="1"/>
</dbReference>
<dbReference type="InterPro" id="IPR023362">
    <property type="entry name" value="PH-BEACH_dom"/>
</dbReference>
<keyword evidence="1" id="KW-0175">Coiled coil</keyword>
<dbReference type="InterPro" id="IPR036322">
    <property type="entry name" value="WD40_repeat_dom_sf"/>
</dbReference>
<protein>
    <submittedName>
        <fullName evidence="4">Beige/BEACH domain containing protein</fullName>
    </submittedName>
</protein>
<dbReference type="SUPFAM" id="SSF81837">
    <property type="entry name" value="BEACH domain"/>
    <property type="match status" value="1"/>
</dbReference>
<dbReference type="Proteomes" id="UP000001542">
    <property type="component" value="Unassembled WGS sequence"/>
</dbReference>
<dbReference type="KEGG" id="tva:5466268"/>
<evidence type="ECO:0000259" key="2">
    <source>
        <dbReference type="PROSITE" id="PS50197"/>
    </source>
</evidence>
<dbReference type="OrthoDB" id="26681at2759"/>
<dbReference type="InterPro" id="IPR011993">
    <property type="entry name" value="PH-like_dom_sf"/>
</dbReference>
<feature type="domain" description="BEACH" evidence="2">
    <location>
        <begin position="1913"/>
        <end position="2201"/>
    </location>
</feature>
<accession>A2DFN3</accession>
<dbReference type="Gene3D" id="2.30.29.30">
    <property type="entry name" value="Pleckstrin-homology domain (PH domain)/Phosphotyrosine-binding domain (PTB)"/>
    <property type="match status" value="1"/>
</dbReference>
<evidence type="ECO:0000313" key="5">
    <source>
        <dbReference type="Proteomes" id="UP000001542"/>
    </source>
</evidence>
<dbReference type="CDD" id="cd06071">
    <property type="entry name" value="Beach"/>
    <property type="match status" value="1"/>
</dbReference>
<dbReference type="InterPro" id="IPR036372">
    <property type="entry name" value="BEACH_dom_sf"/>
</dbReference>
<dbReference type="VEuPathDB" id="TrichDB:TVAGG3_0323770"/>
<dbReference type="InterPro" id="IPR015943">
    <property type="entry name" value="WD40/YVTN_repeat-like_dom_sf"/>
</dbReference>
<dbReference type="eggNOG" id="KOG1787">
    <property type="taxonomic scope" value="Eukaryota"/>
</dbReference>
<reference evidence="4" key="1">
    <citation type="submission" date="2006-10" db="EMBL/GenBank/DDBJ databases">
        <authorList>
            <person name="Amadeo P."/>
            <person name="Zhao Q."/>
            <person name="Wortman J."/>
            <person name="Fraser-Liggett C."/>
            <person name="Carlton J."/>
        </authorList>
    </citation>
    <scope>NUCLEOTIDE SEQUENCE</scope>
    <source>
        <strain evidence="4">G3</strain>
    </source>
</reference>
<dbReference type="Gene3D" id="2.130.10.10">
    <property type="entry name" value="YVTN repeat-like/Quinoprotein amine dehydrogenase"/>
    <property type="match status" value="1"/>
</dbReference>
<dbReference type="InParanoid" id="A2DFN3"/>
<evidence type="ECO:0000313" key="4">
    <source>
        <dbReference type="EMBL" id="EAY20736.1"/>
    </source>
</evidence>
<gene>
    <name evidence="4" type="ORF">TVAG_391200</name>
</gene>
<dbReference type="InterPro" id="IPR000409">
    <property type="entry name" value="BEACH_dom"/>
</dbReference>
<dbReference type="RefSeq" id="XP_001581722.1">
    <property type="nucleotide sequence ID" value="XM_001581672.1"/>
</dbReference>
<dbReference type="SUPFAM" id="SSF50729">
    <property type="entry name" value="PH domain-like"/>
    <property type="match status" value="1"/>
</dbReference>
<organism evidence="4 5">
    <name type="scientific">Trichomonas vaginalis (strain ATCC PRA-98 / G3)</name>
    <dbReference type="NCBI Taxonomy" id="412133"/>
    <lineage>
        <taxon>Eukaryota</taxon>
        <taxon>Metamonada</taxon>
        <taxon>Parabasalia</taxon>
        <taxon>Trichomonadida</taxon>
        <taxon>Trichomonadidae</taxon>
        <taxon>Trichomonas</taxon>
    </lineage>
</organism>
<dbReference type="SMART" id="SM01026">
    <property type="entry name" value="Beach"/>
    <property type="match status" value="1"/>
</dbReference>
<keyword evidence="5" id="KW-1185">Reference proteome</keyword>
<proteinExistence type="predicted"/>
<dbReference type="InterPro" id="IPR050865">
    <property type="entry name" value="BEACH_Domain"/>
</dbReference>
<dbReference type="Pfam" id="PF02138">
    <property type="entry name" value="Beach"/>
    <property type="match status" value="1"/>
</dbReference>
<dbReference type="PROSITE" id="PS51783">
    <property type="entry name" value="PH_BEACH"/>
    <property type="match status" value="1"/>
</dbReference>
<evidence type="ECO:0000256" key="1">
    <source>
        <dbReference type="SAM" id="Coils"/>
    </source>
</evidence>
<dbReference type="Pfam" id="PF14844">
    <property type="entry name" value="PH_BEACH"/>
    <property type="match status" value="1"/>
</dbReference>
<dbReference type="SUPFAM" id="SSF50978">
    <property type="entry name" value="WD40 repeat-like"/>
    <property type="match status" value="1"/>
</dbReference>
<dbReference type="PANTHER" id="PTHR13743:SF112">
    <property type="entry name" value="BEACH DOMAIN-CONTAINING PROTEIN"/>
    <property type="match status" value="1"/>
</dbReference>
<dbReference type="EMBL" id="DS113195">
    <property type="protein sequence ID" value="EAY20736.1"/>
    <property type="molecule type" value="Genomic_DNA"/>
</dbReference>
<dbReference type="VEuPathDB" id="TrichDB:TVAG_391200"/>
<name>A2DFN3_TRIV3</name>
<dbReference type="InterPro" id="IPR001680">
    <property type="entry name" value="WD40_rpt"/>
</dbReference>
<feature type="domain" description="BEACH-type PH" evidence="3">
    <location>
        <begin position="1799"/>
        <end position="1904"/>
    </location>
</feature>
<dbReference type="SMART" id="SM00320">
    <property type="entry name" value="WD40"/>
    <property type="match status" value="3"/>
</dbReference>
<sequence>MIERARLKKLIQSVDNKYYQDCLAQFSKEVDVTKSTLYDDMIFQSLLDNFNLKPIPIPTILEQSEFIKKSPDEAIPKILQFHRSIDASYFMVMIQLTKSGFAKLFTWDNMVMLFPELYRCLALASYQVDLIPIACGKETGFIPSTFIRSLVGFVNMIIFLPEENALSIAVVIQQITKQIAKQLKEAFDKGVCKTFIDDMLDLSSSISVVLFSKKLGMDYELSFLTYLIKVNSTFLANNVFQDKRLPFLQDFESTLATLYSNSHITDKTVSYKIVEMISTFLNMNLKYEYNEKTSKVSESMFKILLYLHDYNNCDINKLAKATAQVIKCHISNLVSVITIDYGQNETKSYDHTYKIESTDFVTIQTINNNIIKVDYSSHNISTETVQNIFSTINSNFLNLVYQVAEKNSTFYCDLISDLSVFVKENPNPAIQLFLVDLMCRAKQEVLSILFSSRLPLEWTAIINKNSFSTNVIINKAPPLYGQLHKKVCEIIEKSFLIESKEATSLSMIMCQFLRSNMPYHVGSIVKLFYLISKRNPTQLLEVFLELQIIPMLIQIDMIYKYQFTNGDSDPLLIDIHTYILLTFVEMTRITDFVDNLAIDAICSTYVLSLMLERKAEQITIAFCRNLLKNLHSSVFMERLKIFLTDISKRGIEYIEPFTNLLDSIRSSMLSGNQSVSLLFKELNFIECICNAVNQFAEYEGDPNIFFLLVSVSLNTFMSFCQTSNDNLISFNNASKLFNQTYCKAITKTTLNEALADLLISLCLNETTTFQTESRPRVIKNTAALWLLYNLTKSSTLSDRIFAYLLAIISSSVENCYHCYICGFLMHIIKDMDNFAPNILFQLIIIIGSHFYGIGELTAIFNQLRKTDQKFAPHLFDAIFNMFKTKMRIPLSTGFYVENQSTRYFTPAFYQFHRFKLSFSCYVKPDQTINAIKISSTRESLLFTVGKNLLIRLFFDASVIERTYSHPKPLTINQWNQVTCIYEEGFIKVIVNGVTHDQPIQFDFTSDPIFFEHLDRDRTVVQIESISITDIISTNDQIMIYNHSVPFPLSFFDILPLAGGPQIFLPFFERIQASNKRQYLLIKCMQVIGVAMREFEDQLTPLFFRAFGHLLKQVPIDSWTDSAAKELKEIAEKINDQRLIVAVLQYVFLDIAIWQPLPNNLQEIFLKALKSIKNKNPNLFFNTFDFELVFSKFFNFLKTSNSTFLVTTILELLVTYPSINTNSVMALLSVSFSREKYDDNAMMLTFAIQNKFIKPFLTVLGNYGIYRPFIELSCDENDRTRFWSLHILYQLYKQLNTEQKNDFNKHILFLGQEYPIQEENNILNSILGFILDEIKVFNQFSPTCTVQTKNNYTVRNPIFFVLFTSIAATSKQKSQTSAEILISTIQSSMESRIALRQINHWMFWLSLFFKVFSNQEEFGKTLAMFAIDIGKEFDSYYFYSFLILACAKYGWEWSICAGKFILELLDKMFCKNTLKIVFLYLTLPHQFMIDQKLNFDEKNHLIDLIICFFSKQPIPVSFEFKNHYTEWNSNYTRDIYTSILAHAVSNPKLFNMEIDFSSFHVISLINIITLLIDLYYDVPTSSAPSFCTSFISHFMNVKEINVGLYTALYYMYTIKNLRKSDKEQIKQVFFNQGKNIIAIREIAFKSKSALQHLFETIIPDFQATVTKMITEISDTSAFDLTSHNFEMSLKKLKSDANHDSDEFSEQLNKHEEQLSRQNAKVWSRIWKSLQEDGGPWSIVDPKQYWKLDPTVDGYGRHFRLKKNRHFDLHEEASRQRDSGIKTVEKKQIEPFQLYAPKEIQFEQLTFIHFECQMLTQTLLFKGNLHIYKNSIIFESTEALESTEDGLQKGIFKNIVREIEISDILYVLNRRFMHHDNSCEIFTKKRESYFFILPEGVRSAIYKKLKQMNVYCQIGNAAKVLKDFKVVERWQSGKISNYYYLYLLNIISGRSFNDLNQYPVFPWVLKNYTSETIDLQDANNYRDFSKPMGAMDKDRLEGLLMIYNEINDPSMKCMYRVFYSSSATVIGYLIRMEPFTSLHIRLQSGQFDLPGRLFWSLPDAFDSACKESGDFRELIPEFFTLPAFLENQNHFDFGMIKYNEYKVDDVKLPLWAHSAAEFIHINRMALESPLVSSRINQWVDLIFGFKQRGQEAENAFNVYHPFSYPTILDNTKIYNDFKNAINNHALNFGVVPNVLFDSPSPSKPFVANREMQGSFFTPISIQNISEVGCVSFFNSQIVTSSFDGKINFYKRIVKSEVKQRKSFQFNEQYLPCFMTNSANIRILLAHESFVILAPPTSNYFTMFDLSSFEPSKIFNSENHPGTISALACDTDNENKLYVASAASDSSFFVYIFEISNSKLLLRGRMSSMFHSQPIIDVDISYIYDLIATVDSQMLVFTSLLTGKVIISKSLNYVPISVKITELGYVIVVSNSHENNEDITVIDLYDMMCNKIGTKKRLSKCTAHCLFTDENSQEFAIFAFSDLSMAIMNVFDFDTVIQGELPKMATSITADRVNNCAVFSLIDGSVYIYDFN</sequence>